<dbReference type="InterPro" id="IPR005872">
    <property type="entry name" value="SUI1_arc_bac"/>
</dbReference>
<dbReference type="GO" id="GO:0002188">
    <property type="term" value="P:translation reinitiation"/>
    <property type="evidence" value="ECO:0007669"/>
    <property type="project" value="TreeGrafter"/>
</dbReference>
<dbReference type="PROSITE" id="PS50296">
    <property type="entry name" value="SUI1"/>
    <property type="match status" value="1"/>
</dbReference>
<evidence type="ECO:0000256" key="1">
    <source>
        <dbReference type="ARBA" id="ARBA00005422"/>
    </source>
</evidence>
<dbReference type="CDD" id="cd11567">
    <property type="entry name" value="YciH_like"/>
    <property type="match status" value="1"/>
</dbReference>
<feature type="region of interest" description="Disordered" evidence="4">
    <location>
        <begin position="1"/>
        <end position="33"/>
    </location>
</feature>
<comment type="similarity">
    <text evidence="1">Belongs to the SUI1 family.</text>
</comment>
<protein>
    <submittedName>
        <fullName evidence="6">Translation initiation factor SUI1</fullName>
    </submittedName>
</protein>
<feature type="domain" description="SUI1" evidence="5">
    <location>
        <begin position="45"/>
        <end position="104"/>
    </location>
</feature>
<dbReference type="Gene3D" id="3.30.780.10">
    <property type="entry name" value="SUI1-like domain"/>
    <property type="match status" value="1"/>
</dbReference>
<dbReference type="PANTHER" id="PTHR12789">
    <property type="entry name" value="DENSITY-REGULATED PROTEIN HOMOLOG"/>
    <property type="match status" value="1"/>
</dbReference>
<evidence type="ECO:0000256" key="4">
    <source>
        <dbReference type="SAM" id="MobiDB-lite"/>
    </source>
</evidence>
<reference evidence="6" key="1">
    <citation type="submission" date="2018-07" db="EMBL/GenBank/DDBJ databases">
        <authorList>
            <consortium name="Genoscope - CEA"/>
            <person name="William W."/>
        </authorList>
    </citation>
    <scope>NUCLEOTIDE SEQUENCE</scope>
    <source>
        <strain evidence="6">IK1</strain>
    </source>
</reference>
<dbReference type="SUPFAM" id="SSF55159">
    <property type="entry name" value="eIF1-like"/>
    <property type="match status" value="1"/>
</dbReference>
<gene>
    <name evidence="6" type="ORF">TRIP_D440293</name>
</gene>
<dbReference type="GO" id="GO:0003729">
    <property type="term" value="F:mRNA binding"/>
    <property type="evidence" value="ECO:0007669"/>
    <property type="project" value="TreeGrafter"/>
</dbReference>
<keyword evidence="6" id="KW-0396">Initiation factor</keyword>
<dbReference type="GO" id="GO:0001731">
    <property type="term" value="P:formation of translation preinitiation complex"/>
    <property type="evidence" value="ECO:0007669"/>
    <property type="project" value="TreeGrafter"/>
</dbReference>
<dbReference type="PIRSF" id="PIRSF037511">
    <property type="entry name" value="Transl_init_SUI1_pro"/>
    <property type="match status" value="1"/>
</dbReference>
<dbReference type="InterPro" id="IPR036877">
    <property type="entry name" value="SUI1_dom_sf"/>
</dbReference>
<evidence type="ECO:0000259" key="5">
    <source>
        <dbReference type="PROSITE" id="PS50296"/>
    </source>
</evidence>
<evidence type="ECO:0000256" key="2">
    <source>
        <dbReference type="ARBA" id="ARBA00022845"/>
    </source>
</evidence>
<dbReference type="InterPro" id="IPR050318">
    <property type="entry name" value="DENR/SUI1_TIF"/>
</dbReference>
<accession>A0A653AKR3</accession>
<organism evidence="6">
    <name type="scientific">uncultured Paludibacter sp</name>
    <dbReference type="NCBI Taxonomy" id="497635"/>
    <lineage>
        <taxon>Bacteria</taxon>
        <taxon>Pseudomonadati</taxon>
        <taxon>Bacteroidota</taxon>
        <taxon>Bacteroidia</taxon>
        <taxon>Bacteroidales</taxon>
        <taxon>Paludibacteraceae</taxon>
        <taxon>Paludibacter</taxon>
        <taxon>environmental samples</taxon>
    </lineage>
</organism>
<sequence>MKNSDWKDKLNALLPSDYVPEPEEETTSEKNILPAKQTLRVELDKRNGKPATIISEFQGTDDELKELAKTLKNKCAAGGSQRDGEILIQGDFRIKVADILQNMGFKVKRINFK</sequence>
<proteinExistence type="inferred from homology"/>
<dbReference type="PANTHER" id="PTHR12789:SF0">
    <property type="entry name" value="DENSITY-REGULATED PROTEIN"/>
    <property type="match status" value="1"/>
</dbReference>
<dbReference type="GO" id="GO:0003743">
    <property type="term" value="F:translation initiation factor activity"/>
    <property type="evidence" value="ECO:0007669"/>
    <property type="project" value="UniProtKB-KW"/>
</dbReference>
<dbReference type="Pfam" id="PF01253">
    <property type="entry name" value="SUI1"/>
    <property type="match status" value="1"/>
</dbReference>
<evidence type="ECO:0000256" key="3">
    <source>
        <dbReference type="ARBA" id="ARBA00022917"/>
    </source>
</evidence>
<dbReference type="EMBL" id="UPXZ01000039">
    <property type="protein sequence ID" value="VBB48275.1"/>
    <property type="molecule type" value="Genomic_DNA"/>
</dbReference>
<keyword evidence="3" id="KW-0648">Protein biosynthesis</keyword>
<feature type="compositionally biased region" description="Basic and acidic residues" evidence="4">
    <location>
        <begin position="1"/>
        <end position="10"/>
    </location>
</feature>
<name>A0A653AKR3_9BACT</name>
<dbReference type="GO" id="GO:0006417">
    <property type="term" value="P:regulation of translation"/>
    <property type="evidence" value="ECO:0007669"/>
    <property type="project" value="UniProtKB-KW"/>
</dbReference>
<dbReference type="InterPro" id="IPR001950">
    <property type="entry name" value="SUI1"/>
</dbReference>
<dbReference type="AlphaFoldDB" id="A0A653AKR3"/>
<keyword evidence="2" id="KW-0810">Translation regulation</keyword>
<evidence type="ECO:0000313" key="6">
    <source>
        <dbReference type="EMBL" id="VBB48275.1"/>
    </source>
</evidence>